<comment type="caution">
    <text evidence="2">The sequence shown here is derived from an EMBL/GenBank/DDBJ whole genome shotgun (WGS) entry which is preliminary data.</text>
</comment>
<feature type="region of interest" description="Disordered" evidence="1">
    <location>
        <begin position="1"/>
        <end position="44"/>
    </location>
</feature>
<evidence type="ECO:0000256" key="1">
    <source>
        <dbReference type="SAM" id="MobiDB-lite"/>
    </source>
</evidence>
<organism evidence="2 3">
    <name type="scientific">Streptosporangium brasiliense</name>
    <dbReference type="NCBI Taxonomy" id="47480"/>
    <lineage>
        <taxon>Bacteria</taxon>
        <taxon>Bacillati</taxon>
        <taxon>Actinomycetota</taxon>
        <taxon>Actinomycetes</taxon>
        <taxon>Streptosporangiales</taxon>
        <taxon>Streptosporangiaceae</taxon>
        <taxon>Streptosporangium</taxon>
    </lineage>
</organism>
<evidence type="ECO:0000313" key="2">
    <source>
        <dbReference type="EMBL" id="MDP9863463.1"/>
    </source>
</evidence>
<protein>
    <submittedName>
        <fullName evidence="2">Uncharacterized protein</fullName>
    </submittedName>
</protein>
<dbReference type="EMBL" id="JAUSRB010000002">
    <property type="protein sequence ID" value="MDP9863463.1"/>
    <property type="molecule type" value="Genomic_DNA"/>
</dbReference>
<dbReference type="Proteomes" id="UP001230426">
    <property type="component" value="Unassembled WGS sequence"/>
</dbReference>
<dbReference type="RefSeq" id="WP_306860369.1">
    <property type="nucleotide sequence ID" value="NZ_JAUSRB010000002.1"/>
</dbReference>
<evidence type="ECO:0000313" key="3">
    <source>
        <dbReference type="Proteomes" id="UP001230426"/>
    </source>
</evidence>
<sequence length="44" mass="4481">MISHPGHGRLPNSGGYCGIGGTNVKPGDPSQWGACQTGMVPTEK</sequence>
<keyword evidence="3" id="KW-1185">Reference proteome</keyword>
<accession>A0ABT9R2L7</accession>
<reference evidence="2 3" key="1">
    <citation type="submission" date="2023-07" db="EMBL/GenBank/DDBJ databases">
        <title>Sequencing the genomes of 1000 actinobacteria strains.</title>
        <authorList>
            <person name="Klenk H.-P."/>
        </authorList>
    </citation>
    <scope>NUCLEOTIDE SEQUENCE [LARGE SCALE GENOMIC DNA]</scope>
    <source>
        <strain evidence="2 3">DSM 44109</strain>
    </source>
</reference>
<gene>
    <name evidence="2" type="ORF">J2S55_002729</name>
</gene>
<proteinExistence type="predicted"/>
<name>A0ABT9R2L7_9ACTN</name>